<reference evidence="3" key="1">
    <citation type="journal article" date="2019" name="Int. J. Syst. Evol. Microbiol.">
        <title>The Global Catalogue of Microorganisms (GCM) 10K type strain sequencing project: providing services to taxonomists for standard genome sequencing and annotation.</title>
        <authorList>
            <consortium name="The Broad Institute Genomics Platform"/>
            <consortium name="The Broad Institute Genome Sequencing Center for Infectious Disease"/>
            <person name="Wu L."/>
            <person name="Ma J."/>
        </authorList>
    </citation>
    <scope>NUCLEOTIDE SEQUENCE [LARGE SCALE GENOMIC DNA]</scope>
    <source>
        <strain evidence="3">CGMCC 1.15197</strain>
    </source>
</reference>
<evidence type="ECO:0000256" key="1">
    <source>
        <dbReference type="SAM" id="Phobius"/>
    </source>
</evidence>
<dbReference type="EMBL" id="BMHT01000006">
    <property type="protein sequence ID" value="GGF20902.1"/>
    <property type="molecule type" value="Genomic_DNA"/>
</dbReference>
<keyword evidence="1" id="KW-0812">Transmembrane</keyword>
<protein>
    <submittedName>
        <fullName evidence="2">Uncharacterized protein</fullName>
    </submittedName>
</protein>
<keyword evidence="1" id="KW-0472">Membrane</keyword>
<sequence length="59" mass="6823">MLRRAEEERKDEKAPKVFIQIYPTDGSFTRLWKYVVLSGQMLFAAIISFFIWLGVVVAG</sequence>
<keyword evidence="3" id="KW-1185">Reference proteome</keyword>
<feature type="transmembrane region" description="Helical" evidence="1">
    <location>
        <begin position="34"/>
        <end position="58"/>
    </location>
</feature>
<evidence type="ECO:0000313" key="2">
    <source>
        <dbReference type="EMBL" id="GGF20902.1"/>
    </source>
</evidence>
<keyword evidence="1" id="KW-1133">Transmembrane helix</keyword>
<dbReference type="Proteomes" id="UP000632273">
    <property type="component" value="Unassembled WGS sequence"/>
</dbReference>
<name>A0ABQ1ULC1_9BACT</name>
<proteinExistence type="predicted"/>
<gene>
    <name evidence="2" type="ORF">GCM10011383_35720</name>
</gene>
<organism evidence="2 3">
    <name type="scientific">Hymenobacter cavernae</name>
    <dbReference type="NCBI Taxonomy" id="2044852"/>
    <lineage>
        <taxon>Bacteria</taxon>
        <taxon>Pseudomonadati</taxon>
        <taxon>Bacteroidota</taxon>
        <taxon>Cytophagia</taxon>
        <taxon>Cytophagales</taxon>
        <taxon>Hymenobacteraceae</taxon>
        <taxon>Hymenobacter</taxon>
    </lineage>
</organism>
<comment type="caution">
    <text evidence="2">The sequence shown here is derived from an EMBL/GenBank/DDBJ whole genome shotgun (WGS) entry which is preliminary data.</text>
</comment>
<accession>A0ABQ1ULC1</accession>
<evidence type="ECO:0000313" key="3">
    <source>
        <dbReference type="Proteomes" id="UP000632273"/>
    </source>
</evidence>
<dbReference type="RefSeq" id="WP_188815387.1">
    <property type="nucleotide sequence ID" value="NZ_BMHT01000006.1"/>
</dbReference>